<protein>
    <submittedName>
        <fullName evidence="10">Aspartic proteinase CDR1-like</fullName>
    </submittedName>
</protein>
<dbReference type="CDD" id="cd05476">
    <property type="entry name" value="pepsin_A_like_plant"/>
    <property type="match status" value="1"/>
</dbReference>
<dbReference type="Pfam" id="PF14541">
    <property type="entry name" value="TAXi_C"/>
    <property type="match status" value="1"/>
</dbReference>
<dbReference type="OrthoDB" id="2747330at2759"/>
<dbReference type="InterPro" id="IPR021109">
    <property type="entry name" value="Peptidase_aspartic_dom_sf"/>
</dbReference>
<dbReference type="InterPro" id="IPR033121">
    <property type="entry name" value="PEPTIDASE_A1"/>
</dbReference>
<dbReference type="OMA" id="PQGFNLC"/>
<evidence type="ECO:0000256" key="4">
    <source>
        <dbReference type="ARBA" id="ARBA00022670"/>
    </source>
</evidence>
<organism evidence="9 10">
    <name type="scientific">Nelumbo nucifera</name>
    <name type="common">Sacred lotus</name>
    <dbReference type="NCBI Taxonomy" id="4432"/>
    <lineage>
        <taxon>Eukaryota</taxon>
        <taxon>Viridiplantae</taxon>
        <taxon>Streptophyta</taxon>
        <taxon>Embryophyta</taxon>
        <taxon>Tracheophyta</taxon>
        <taxon>Spermatophyta</taxon>
        <taxon>Magnoliopsida</taxon>
        <taxon>Proteales</taxon>
        <taxon>Nelumbonaceae</taxon>
        <taxon>Nelumbo</taxon>
    </lineage>
</organism>
<dbReference type="Proteomes" id="UP000189703">
    <property type="component" value="Unplaced"/>
</dbReference>
<sequence length="442" mass="48316">MFTPLCIVIIVIASIYQFSCSVAQCNNHGGFTVDLIHRDSPLSPFYNPSQSPSERLQNAVRRSIIHANRFKSSALSPNTVQSSITVNKGEYHMKIALGTPPVQILALADTGSDLIWTQCNPCYGCYQQRAPLFDPQSSSTYRDLSCSSERCEVLRFRTCSSSDVCQYSYQYDDQSYTNGNLATDTITMESSTCGETVAFPEVVFGCGHNNSGTFEEDGSGVIGLGRGSMSLVSQLGSSIDGKFSYCLVPTSAENQSSKMSFGCDAVVSGEGVVSTPMLFKSTDRLYYLRLEGISVGDCKLEYKSHSPSDDSDENEGNIVIDSGTPLTFLPPEFYPQLESALKAAINQEPVSGHHGSLRLCYRKTTDLVLPNITVHFTGADVVLTPLNTFIDWEDDIVCLAMLPYDDPGLGIFGTFSQVNFLVGYDITNQKLSFKPTDCTKLQ</sequence>
<evidence type="ECO:0000256" key="1">
    <source>
        <dbReference type="ARBA" id="ARBA00004613"/>
    </source>
</evidence>
<keyword evidence="7" id="KW-0378">Hydrolase</keyword>
<dbReference type="Pfam" id="PF14543">
    <property type="entry name" value="TAXi_N"/>
    <property type="match status" value="1"/>
</dbReference>
<dbReference type="InterPro" id="IPR032861">
    <property type="entry name" value="TAXi_N"/>
</dbReference>
<keyword evidence="9" id="KW-1185">Reference proteome</keyword>
<dbReference type="GO" id="GO:0005576">
    <property type="term" value="C:extracellular region"/>
    <property type="evidence" value="ECO:0000318"/>
    <property type="project" value="GO_Central"/>
</dbReference>
<dbReference type="Gene3D" id="2.40.70.10">
    <property type="entry name" value="Acid Proteases"/>
    <property type="match status" value="2"/>
</dbReference>
<accession>A0A1U8ALV4</accession>
<dbReference type="PROSITE" id="PS00141">
    <property type="entry name" value="ASP_PROTEASE"/>
    <property type="match status" value="1"/>
</dbReference>
<name>A0A1U8ALV4_NELNU</name>
<keyword evidence="6" id="KW-0064">Aspartyl protease</keyword>
<dbReference type="PANTHER" id="PTHR47967:SF128">
    <property type="entry name" value="ASPARTIC PROTEINASE CDR1-LIKE"/>
    <property type="match status" value="1"/>
</dbReference>
<keyword evidence="4" id="KW-0645">Protease</keyword>
<keyword evidence="3" id="KW-0964">Secreted</keyword>
<dbReference type="eggNOG" id="KOG1339">
    <property type="taxonomic scope" value="Eukaryota"/>
</dbReference>
<comment type="subcellular location">
    <subcellularLocation>
        <location evidence="1">Secreted</location>
    </subcellularLocation>
</comment>
<keyword evidence="5" id="KW-0732">Signal</keyword>
<dbReference type="RefSeq" id="XP_010268348.1">
    <property type="nucleotide sequence ID" value="XM_010270046.1"/>
</dbReference>
<dbReference type="GO" id="GO:0006508">
    <property type="term" value="P:proteolysis"/>
    <property type="evidence" value="ECO:0007669"/>
    <property type="project" value="UniProtKB-KW"/>
</dbReference>
<comment type="similarity">
    <text evidence="2">Belongs to the peptidase A1 family.</text>
</comment>
<dbReference type="InterPro" id="IPR034161">
    <property type="entry name" value="Pepsin-like_plant"/>
</dbReference>
<dbReference type="AlphaFoldDB" id="A0A1U8ALV4"/>
<evidence type="ECO:0000256" key="2">
    <source>
        <dbReference type="ARBA" id="ARBA00007447"/>
    </source>
</evidence>
<dbReference type="FunCoup" id="A0A1U8ALV4">
    <property type="interactions" value="121"/>
</dbReference>
<dbReference type="InterPro" id="IPR032799">
    <property type="entry name" value="TAXi_C"/>
</dbReference>
<evidence type="ECO:0000313" key="10">
    <source>
        <dbReference type="RefSeq" id="XP_010268348.1"/>
    </source>
</evidence>
<evidence type="ECO:0000256" key="3">
    <source>
        <dbReference type="ARBA" id="ARBA00022525"/>
    </source>
</evidence>
<dbReference type="InterPro" id="IPR001969">
    <property type="entry name" value="Aspartic_peptidase_AS"/>
</dbReference>
<dbReference type="GO" id="GO:0004190">
    <property type="term" value="F:aspartic-type endopeptidase activity"/>
    <property type="evidence" value="ECO:0000318"/>
    <property type="project" value="GO_Central"/>
</dbReference>
<dbReference type="InterPro" id="IPR051708">
    <property type="entry name" value="Plant_Aspart_Prot_A1"/>
</dbReference>
<gene>
    <name evidence="10" type="primary">LOC104605326</name>
</gene>
<dbReference type="FunFam" id="2.40.70.10:FF:000050">
    <property type="entry name" value="Aspartic proteinase CDR1"/>
    <property type="match status" value="1"/>
</dbReference>
<evidence type="ECO:0000256" key="7">
    <source>
        <dbReference type="ARBA" id="ARBA00022801"/>
    </source>
</evidence>
<evidence type="ECO:0000313" key="9">
    <source>
        <dbReference type="Proteomes" id="UP000189703"/>
    </source>
</evidence>
<reference evidence="10" key="1">
    <citation type="submission" date="2025-08" db="UniProtKB">
        <authorList>
            <consortium name="RefSeq"/>
        </authorList>
    </citation>
    <scope>IDENTIFICATION</scope>
</reference>
<dbReference type="KEGG" id="nnu:104605326"/>
<evidence type="ECO:0000256" key="5">
    <source>
        <dbReference type="ARBA" id="ARBA00022729"/>
    </source>
</evidence>
<dbReference type="SUPFAM" id="SSF50630">
    <property type="entry name" value="Acid proteases"/>
    <property type="match status" value="1"/>
</dbReference>
<dbReference type="PROSITE" id="PS51767">
    <property type="entry name" value="PEPTIDASE_A1"/>
    <property type="match status" value="1"/>
</dbReference>
<keyword evidence="8" id="KW-0325">Glycoprotein</keyword>
<dbReference type="FunFam" id="2.40.70.10:FF:000016">
    <property type="entry name" value="Probable aspartic protease At2g35615"/>
    <property type="match status" value="1"/>
</dbReference>
<dbReference type="PANTHER" id="PTHR47967">
    <property type="entry name" value="OS07G0603500 PROTEIN-RELATED"/>
    <property type="match status" value="1"/>
</dbReference>
<evidence type="ECO:0000256" key="8">
    <source>
        <dbReference type="ARBA" id="ARBA00023180"/>
    </source>
</evidence>
<dbReference type="GeneID" id="104605326"/>
<proteinExistence type="inferred from homology"/>
<evidence type="ECO:0000256" key="6">
    <source>
        <dbReference type="ARBA" id="ARBA00022750"/>
    </source>
</evidence>